<accession>A0A9X3Z826</accession>
<dbReference type="InterPro" id="IPR050109">
    <property type="entry name" value="HTH-type_TetR-like_transc_reg"/>
</dbReference>
<dbReference type="PANTHER" id="PTHR30055:SF234">
    <property type="entry name" value="HTH-TYPE TRANSCRIPTIONAL REGULATOR BETI"/>
    <property type="match status" value="1"/>
</dbReference>
<sequence>MPKPTGNKAGKRAGLVTRIVNPARKLTVKTPLPPTRKGSRTREKLKEAALRALEHKGYRSLRLTDIALEADVNISLVYHYFNDKADLVFEALRDMVSIRRHFEADPTRPHEPFAALYYANKRFADFYQAHPGLIRSLLHFDEDNPKFHDLYSEVNQDWMTHIADNIRKRAVAVNLSEPEAFAIAYALGGLVEKFLFDLYVERNPALMSEFTSTSDAARFLAILWFRALYLANPTEAELAKFTKFDKLHVTDIA</sequence>
<evidence type="ECO:0000256" key="3">
    <source>
        <dbReference type="ARBA" id="ARBA00023163"/>
    </source>
</evidence>
<feature type="DNA-binding region" description="H-T-H motif" evidence="4">
    <location>
        <begin position="62"/>
        <end position="81"/>
    </location>
</feature>
<dbReference type="InterPro" id="IPR009057">
    <property type="entry name" value="Homeodomain-like_sf"/>
</dbReference>
<keyword evidence="2 4" id="KW-0238">DNA-binding</keyword>
<protein>
    <submittedName>
        <fullName evidence="6">TetR/AcrR family transcriptional regulator</fullName>
    </submittedName>
</protein>
<dbReference type="SUPFAM" id="SSF48498">
    <property type="entry name" value="Tetracyclin repressor-like, C-terminal domain"/>
    <property type="match status" value="1"/>
</dbReference>
<dbReference type="PROSITE" id="PS50977">
    <property type="entry name" value="HTH_TETR_2"/>
    <property type="match status" value="1"/>
</dbReference>
<dbReference type="Pfam" id="PF00440">
    <property type="entry name" value="TetR_N"/>
    <property type="match status" value="1"/>
</dbReference>
<dbReference type="EMBL" id="JANWOI010000004">
    <property type="protein sequence ID" value="MDA5194807.1"/>
    <property type="molecule type" value="Genomic_DNA"/>
</dbReference>
<proteinExistence type="predicted"/>
<evidence type="ECO:0000313" key="6">
    <source>
        <dbReference type="EMBL" id="MDA5194807.1"/>
    </source>
</evidence>
<feature type="domain" description="HTH tetR-type" evidence="5">
    <location>
        <begin position="39"/>
        <end position="99"/>
    </location>
</feature>
<dbReference type="Proteomes" id="UP001141619">
    <property type="component" value="Unassembled WGS sequence"/>
</dbReference>
<evidence type="ECO:0000259" key="5">
    <source>
        <dbReference type="PROSITE" id="PS50977"/>
    </source>
</evidence>
<reference evidence="6" key="1">
    <citation type="submission" date="2022-08" db="EMBL/GenBank/DDBJ databases">
        <authorList>
            <person name="Vandamme P."/>
            <person name="Hettiarachchi A."/>
            <person name="Peeters C."/>
            <person name="Cnockaert M."/>
            <person name="Carlier A."/>
        </authorList>
    </citation>
    <scope>NUCLEOTIDE SEQUENCE</scope>
    <source>
        <strain evidence="6">LMG 31809</strain>
    </source>
</reference>
<dbReference type="InterPro" id="IPR001647">
    <property type="entry name" value="HTH_TetR"/>
</dbReference>
<evidence type="ECO:0000256" key="1">
    <source>
        <dbReference type="ARBA" id="ARBA00023015"/>
    </source>
</evidence>
<dbReference type="SUPFAM" id="SSF46689">
    <property type="entry name" value="Homeodomain-like"/>
    <property type="match status" value="1"/>
</dbReference>
<name>A0A9X3Z826_9PROT</name>
<evidence type="ECO:0000256" key="4">
    <source>
        <dbReference type="PROSITE-ProRule" id="PRU00335"/>
    </source>
</evidence>
<organism evidence="6 7">
    <name type="scientific">Govanella unica</name>
    <dbReference type="NCBI Taxonomy" id="2975056"/>
    <lineage>
        <taxon>Bacteria</taxon>
        <taxon>Pseudomonadati</taxon>
        <taxon>Pseudomonadota</taxon>
        <taxon>Alphaproteobacteria</taxon>
        <taxon>Emcibacterales</taxon>
        <taxon>Govanellaceae</taxon>
        <taxon>Govanella</taxon>
    </lineage>
</organism>
<dbReference type="RefSeq" id="WP_274944514.1">
    <property type="nucleotide sequence ID" value="NZ_JANWOI010000004.1"/>
</dbReference>
<evidence type="ECO:0000313" key="7">
    <source>
        <dbReference type="Proteomes" id="UP001141619"/>
    </source>
</evidence>
<comment type="caution">
    <text evidence="6">The sequence shown here is derived from an EMBL/GenBank/DDBJ whole genome shotgun (WGS) entry which is preliminary data.</text>
</comment>
<keyword evidence="1" id="KW-0805">Transcription regulation</keyword>
<gene>
    <name evidence="6" type="ORF">NYP16_12675</name>
</gene>
<dbReference type="Gene3D" id="1.10.357.10">
    <property type="entry name" value="Tetracycline Repressor, domain 2"/>
    <property type="match status" value="1"/>
</dbReference>
<dbReference type="PANTHER" id="PTHR30055">
    <property type="entry name" value="HTH-TYPE TRANSCRIPTIONAL REGULATOR RUTR"/>
    <property type="match status" value="1"/>
</dbReference>
<dbReference type="GO" id="GO:0003700">
    <property type="term" value="F:DNA-binding transcription factor activity"/>
    <property type="evidence" value="ECO:0007669"/>
    <property type="project" value="TreeGrafter"/>
</dbReference>
<keyword evidence="3" id="KW-0804">Transcription</keyword>
<evidence type="ECO:0000256" key="2">
    <source>
        <dbReference type="ARBA" id="ARBA00023125"/>
    </source>
</evidence>
<dbReference type="GO" id="GO:0000976">
    <property type="term" value="F:transcription cis-regulatory region binding"/>
    <property type="evidence" value="ECO:0007669"/>
    <property type="project" value="TreeGrafter"/>
</dbReference>
<keyword evidence="7" id="KW-1185">Reference proteome</keyword>
<dbReference type="AlphaFoldDB" id="A0A9X3Z826"/>
<reference evidence="6" key="2">
    <citation type="journal article" date="2023" name="Syst. Appl. Microbiol.">
        <title>Govania unica gen. nov., sp. nov., a rare biosphere bacterium that represents a novel family in the class Alphaproteobacteria.</title>
        <authorList>
            <person name="Vandamme P."/>
            <person name="Peeters C."/>
            <person name="Hettiarachchi A."/>
            <person name="Cnockaert M."/>
            <person name="Carlier A."/>
        </authorList>
    </citation>
    <scope>NUCLEOTIDE SEQUENCE</scope>
    <source>
        <strain evidence="6">LMG 31809</strain>
    </source>
</reference>
<dbReference type="InterPro" id="IPR036271">
    <property type="entry name" value="Tet_transcr_reg_TetR-rel_C_sf"/>
</dbReference>
<dbReference type="Gene3D" id="1.10.10.60">
    <property type="entry name" value="Homeodomain-like"/>
    <property type="match status" value="1"/>
</dbReference>